<evidence type="ECO:0000313" key="13">
    <source>
        <dbReference type="Proteomes" id="UP000626244"/>
    </source>
</evidence>
<evidence type="ECO:0000256" key="6">
    <source>
        <dbReference type="ARBA" id="ARBA00018569"/>
    </source>
</evidence>
<dbReference type="SUPFAM" id="SSF51735">
    <property type="entry name" value="NAD(P)-binding Rossmann-fold domains"/>
    <property type="match status" value="1"/>
</dbReference>
<evidence type="ECO:0000256" key="7">
    <source>
        <dbReference type="ARBA" id="ARBA00023027"/>
    </source>
</evidence>
<comment type="caution">
    <text evidence="12">The sequence shown here is derived from an EMBL/GenBank/DDBJ whole genome shotgun (WGS) entry which is preliminary data.</text>
</comment>
<gene>
    <name evidence="12" type="primary">galE</name>
    <name evidence="12" type="ORF">GCM10007380_16120</name>
</gene>
<evidence type="ECO:0000256" key="2">
    <source>
        <dbReference type="ARBA" id="ARBA00001911"/>
    </source>
</evidence>
<dbReference type="Gene3D" id="3.40.50.720">
    <property type="entry name" value="NAD(P)-binding Rossmann-like Domain"/>
    <property type="match status" value="1"/>
</dbReference>
<comment type="cofactor">
    <cofactor evidence="2">
        <name>NAD(+)</name>
        <dbReference type="ChEBI" id="CHEBI:57540"/>
    </cofactor>
</comment>
<dbReference type="OrthoDB" id="9779041at2"/>
<dbReference type="Pfam" id="PF01370">
    <property type="entry name" value="Epimerase"/>
    <property type="match status" value="1"/>
</dbReference>
<dbReference type="AlphaFoldDB" id="A0A8J3AFS5"/>
<comment type="catalytic activity">
    <reaction evidence="1">
        <text>UDP-alpha-D-glucose = UDP-alpha-D-galactose</text>
        <dbReference type="Rhea" id="RHEA:22168"/>
        <dbReference type="ChEBI" id="CHEBI:58885"/>
        <dbReference type="ChEBI" id="CHEBI:66914"/>
        <dbReference type="EC" id="5.1.3.2"/>
    </reaction>
</comment>
<keyword evidence="13" id="KW-1185">Reference proteome</keyword>
<comment type="similarity">
    <text evidence="4">Belongs to the NAD(P)-dependent epimerase/dehydratase family.</text>
</comment>
<dbReference type="InterPro" id="IPR005886">
    <property type="entry name" value="UDP_G4E"/>
</dbReference>
<keyword evidence="7" id="KW-0520">NAD</keyword>
<name>A0A8J3AFS5_9BACI</name>
<dbReference type="InterPro" id="IPR036291">
    <property type="entry name" value="NAD(P)-bd_dom_sf"/>
</dbReference>
<evidence type="ECO:0000256" key="10">
    <source>
        <dbReference type="ARBA" id="ARBA00033067"/>
    </source>
</evidence>
<dbReference type="UniPathway" id="UPA00214"/>
<organism evidence="12 13">
    <name type="scientific">Gottfriedia solisilvae</name>
    <dbReference type="NCBI Taxonomy" id="1516104"/>
    <lineage>
        <taxon>Bacteria</taxon>
        <taxon>Bacillati</taxon>
        <taxon>Bacillota</taxon>
        <taxon>Bacilli</taxon>
        <taxon>Bacillales</taxon>
        <taxon>Bacillaceae</taxon>
        <taxon>Gottfriedia</taxon>
    </lineage>
</organism>
<evidence type="ECO:0000259" key="11">
    <source>
        <dbReference type="Pfam" id="PF01370"/>
    </source>
</evidence>
<evidence type="ECO:0000256" key="1">
    <source>
        <dbReference type="ARBA" id="ARBA00000083"/>
    </source>
</evidence>
<evidence type="ECO:0000256" key="5">
    <source>
        <dbReference type="ARBA" id="ARBA00013189"/>
    </source>
</evidence>
<dbReference type="Proteomes" id="UP000626244">
    <property type="component" value="Unassembled WGS sequence"/>
</dbReference>
<evidence type="ECO:0000256" key="9">
    <source>
        <dbReference type="ARBA" id="ARBA00031367"/>
    </source>
</evidence>
<evidence type="ECO:0000256" key="3">
    <source>
        <dbReference type="ARBA" id="ARBA00004947"/>
    </source>
</evidence>
<evidence type="ECO:0000256" key="4">
    <source>
        <dbReference type="ARBA" id="ARBA00007637"/>
    </source>
</evidence>
<proteinExistence type="inferred from homology"/>
<dbReference type="EMBL" id="BMHB01000001">
    <property type="protein sequence ID" value="GGI13079.1"/>
    <property type="molecule type" value="Genomic_DNA"/>
</dbReference>
<dbReference type="GO" id="GO:0006012">
    <property type="term" value="P:galactose metabolic process"/>
    <property type="evidence" value="ECO:0007669"/>
    <property type="project" value="UniProtKB-UniPathway"/>
</dbReference>
<sequence length="331" mass="37277">MKILVTGGTGYIGSTVCYALIDNGHIPVILDKNDRSDFTFDKVFYQGDISDKELLKKIITEHPDIDFTIHLAAMTVVPDSVKDPSEYYTENVTKSIALFTNLKEFGYHKIVYSSSASIYDDPIDLVVTEESPLNPRSPYARTKYMTEMILEDFCYAYGLRGMSLRYFNPIGADPKMRTGATIKFPSHLLGKLLKSVSEEGEVFKITGTNWPTKDGTGIRDYIHIWDLAMAHVKAVENFENAFELSDEPQKPYLVLNIGKGEGITVKEFISIFENVYGKIIDKIETEPRLGDVAGAFANVEKVNKLLNWSASLSIEEGVKDAMNWNEQRNHN</sequence>
<dbReference type="Gene3D" id="3.90.25.10">
    <property type="entry name" value="UDP-galactose 4-epimerase, domain 1"/>
    <property type="match status" value="1"/>
</dbReference>
<evidence type="ECO:0000256" key="8">
    <source>
        <dbReference type="ARBA" id="ARBA00023235"/>
    </source>
</evidence>
<dbReference type="PANTHER" id="PTHR43725">
    <property type="entry name" value="UDP-GLUCOSE 4-EPIMERASE"/>
    <property type="match status" value="1"/>
</dbReference>
<dbReference type="RefSeq" id="WP_087998014.1">
    <property type="nucleotide sequence ID" value="NZ_BMHB01000001.1"/>
</dbReference>
<dbReference type="NCBIfam" id="TIGR01179">
    <property type="entry name" value="galE"/>
    <property type="match status" value="1"/>
</dbReference>
<dbReference type="EC" id="5.1.3.2" evidence="5"/>
<protein>
    <recommendedName>
        <fullName evidence="6">UDP-glucose 4-epimerase</fullName>
        <ecNumber evidence="5">5.1.3.2</ecNumber>
    </recommendedName>
    <alternativeName>
        <fullName evidence="10">Galactowaldenase</fullName>
    </alternativeName>
    <alternativeName>
        <fullName evidence="9">UDP-galactose 4-epimerase</fullName>
    </alternativeName>
</protein>
<comment type="pathway">
    <text evidence="3">Carbohydrate metabolism; galactose metabolism.</text>
</comment>
<keyword evidence="8" id="KW-0413">Isomerase</keyword>
<feature type="domain" description="NAD-dependent epimerase/dehydratase" evidence="11">
    <location>
        <begin position="3"/>
        <end position="240"/>
    </location>
</feature>
<accession>A0A8J3AFS5</accession>
<evidence type="ECO:0000313" key="12">
    <source>
        <dbReference type="EMBL" id="GGI13079.1"/>
    </source>
</evidence>
<dbReference type="GO" id="GO:0003978">
    <property type="term" value="F:UDP-glucose 4-epimerase activity"/>
    <property type="evidence" value="ECO:0007669"/>
    <property type="project" value="UniProtKB-EC"/>
</dbReference>
<reference evidence="13" key="1">
    <citation type="journal article" date="2019" name="Int. J. Syst. Evol. Microbiol.">
        <title>The Global Catalogue of Microorganisms (GCM) 10K type strain sequencing project: providing services to taxonomists for standard genome sequencing and annotation.</title>
        <authorList>
            <consortium name="The Broad Institute Genomics Platform"/>
            <consortium name="The Broad Institute Genome Sequencing Center for Infectious Disease"/>
            <person name="Wu L."/>
            <person name="Ma J."/>
        </authorList>
    </citation>
    <scope>NUCLEOTIDE SEQUENCE [LARGE SCALE GENOMIC DNA]</scope>
    <source>
        <strain evidence="13">CGMCC 1.14993</strain>
    </source>
</reference>
<dbReference type="InterPro" id="IPR001509">
    <property type="entry name" value="Epimerase_deHydtase"/>
</dbReference>